<dbReference type="STRING" id="1195236.CTER_4445"/>
<dbReference type="RefSeq" id="WP_004629506.1">
    <property type="nucleotide sequence ID" value="NZ_AORV01000062.1"/>
</dbReference>
<comment type="caution">
    <text evidence="3">The sequence shown here is derived from an EMBL/GenBank/DDBJ whole genome shotgun (WGS) entry which is preliminary data.</text>
</comment>
<keyword evidence="3" id="KW-0378">Hydrolase</keyword>
<dbReference type="InterPro" id="IPR005084">
    <property type="entry name" value="CBM6"/>
</dbReference>
<keyword evidence="1" id="KW-0732">Signal</keyword>
<dbReference type="InterPro" id="IPR008979">
    <property type="entry name" value="Galactose-bd-like_sf"/>
</dbReference>
<dbReference type="Gene3D" id="2.60.120.260">
    <property type="entry name" value="Galactose-binding domain-like"/>
    <property type="match status" value="1"/>
</dbReference>
<keyword evidence="3" id="KW-0482">Metalloprotease</keyword>
<dbReference type="PROSITE" id="PS51175">
    <property type="entry name" value="CBM6"/>
    <property type="match status" value="1"/>
</dbReference>
<evidence type="ECO:0000259" key="2">
    <source>
        <dbReference type="PROSITE" id="PS51175"/>
    </source>
</evidence>
<dbReference type="EMBL" id="AORV01000062">
    <property type="protein sequence ID" value="EMS69879.1"/>
    <property type="molecule type" value="Genomic_DNA"/>
</dbReference>
<keyword evidence="4" id="KW-1185">Reference proteome</keyword>
<protein>
    <submittedName>
        <fullName evidence="3">M6 family metalloprotease domain-containing protein</fullName>
    </submittedName>
</protein>
<feature type="signal peptide" evidence="1">
    <location>
        <begin position="1"/>
        <end position="22"/>
    </location>
</feature>
<proteinExistence type="predicted"/>
<accession>S0FL31</accession>
<dbReference type="eggNOG" id="COG4412">
    <property type="taxonomic scope" value="Bacteria"/>
</dbReference>
<dbReference type="Pfam" id="PF16990">
    <property type="entry name" value="CBM_35"/>
    <property type="match status" value="1"/>
</dbReference>
<feature type="chain" id="PRO_5039482810" evidence="1">
    <location>
        <begin position="23"/>
        <end position="656"/>
    </location>
</feature>
<dbReference type="GO" id="GO:0008237">
    <property type="term" value="F:metallopeptidase activity"/>
    <property type="evidence" value="ECO:0007669"/>
    <property type="project" value="UniProtKB-KW"/>
</dbReference>
<sequence length="656" mass="70428">MKKASKLSLAILIMIIAILAFGAVVSAAPCINREVQLTQPDGTKVKVLVTGDEFYQHVESIDGYTLCMDDKTGWIHYADVNADGTEFVPSGVIYQGTAKADISIQGKSSLAKHQQISSESIRKKREYTKKLLNLDKTSTNASIASAEISGPAVLPAGQTMGNVLGLTILINFPDQQSTVSKTDITNLFNQTGYTGYGNNGSVRDYYYSVSGGKLTFTNTITGFYTAKHPKSYYNDPNIVFASRAAELVTEALQWLDSTGFNFASLTTGSDGYVLSVNALYAGEPDVAWSKGLWPHQGALYTPFRADGVNVQRYEMSNIGTDLSIYTICHENGHLILGYPDLYDYDGDSSGIGRYSLMAYTDDKNPVPPDAYCRNVISGWNGISSLNSLADGTSVTAVSNGTGAQQAYRWTGSKSNEYFLIENIRKTGRYANMPDEGLIIWHVDQNGDNSFNQMTASKHFLVSVEQADNLFQLERNGNSGADGDLFHAGYRTSFSDTTSPSAKWWNGTNSGLSISGIGAIGSSITFIKGSSGPSASRYEAEGATVNNASIYSGSDASNNQYVGGIDYSDSYVAFTVNATAAKTYTMTIRYANGTGANSTQNLSVNSGAASTVTYMPTSGWGQFGSTTVNFTLKAGSNTIKLSKGAAGYAELDYIEIQ</sequence>
<dbReference type="SUPFAM" id="SSF49785">
    <property type="entry name" value="Galactose-binding domain-like"/>
    <property type="match status" value="1"/>
</dbReference>
<dbReference type="PANTHER" id="PTHR41775:SF1">
    <property type="entry name" value="PEPTIDASE M6-LIKE DOMAIN-CONTAINING PROTEIN"/>
    <property type="match status" value="1"/>
</dbReference>
<evidence type="ECO:0000256" key="1">
    <source>
        <dbReference type="SAM" id="SignalP"/>
    </source>
</evidence>
<evidence type="ECO:0000313" key="3">
    <source>
        <dbReference type="EMBL" id="EMS69879.1"/>
    </source>
</evidence>
<dbReference type="PANTHER" id="PTHR41775">
    <property type="entry name" value="SECRETED PROTEIN-RELATED"/>
    <property type="match status" value="1"/>
</dbReference>
<evidence type="ECO:0000313" key="4">
    <source>
        <dbReference type="Proteomes" id="UP000014155"/>
    </source>
</evidence>
<name>S0FL31_RUMCE</name>
<keyword evidence="3" id="KW-0645">Protease</keyword>
<dbReference type="GO" id="GO:0030246">
    <property type="term" value="F:carbohydrate binding"/>
    <property type="evidence" value="ECO:0007669"/>
    <property type="project" value="InterPro"/>
</dbReference>
<reference evidence="3 4" key="1">
    <citation type="journal article" date="2013" name="Genome Announc.">
        <title>Draft Genome Sequence of the Cellulolytic, Mesophilic, Anaerobic Bacterium Clostridium termitidis Strain CT1112 (DSM 5398).</title>
        <authorList>
            <person name="Lal S."/>
            <person name="Ramachandran U."/>
            <person name="Zhang X."/>
            <person name="Munir R."/>
            <person name="Sparling R."/>
            <person name="Levin D.B."/>
        </authorList>
    </citation>
    <scope>NUCLEOTIDE SEQUENCE [LARGE SCALE GENOMIC DNA]</scope>
    <source>
        <strain evidence="3 4">CT1112</strain>
    </source>
</reference>
<dbReference type="PATRIC" id="fig|1195236.3.peg.4631"/>
<dbReference type="eggNOG" id="COG4409">
    <property type="taxonomic scope" value="Bacteria"/>
</dbReference>
<feature type="domain" description="CBM6" evidence="2">
    <location>
        <begin position="535"/>
        <end position="656"/>
    </location>
</feature>
<dbReference type="AlphaFoldDB" id="S0FL31"/>
<dbReference type="NCBIfam" id="TIGR03296">
    <property type="entry name" value="M6dom_TIGR03296"/>
    <property type="match status" value="1"/>
</dbReference>
<organism evidence="3 4">
    <name type="scientific">Ruminiclostridium cellobioparum subsp. termitidis CT1112</name>
    <dbReference type="NCBI Taxonomy" id="1195236"/>
    <lineage>
        <taxon>Bacteria</taxon>
        <taxon>Bacillati</taxon>
        <taxon>Bacillota</taxon>
        <taxon>Clostridia</taxon>
        <taxon>Eubacteriales</taxon>
        <taxon>Oscillospiraceae</taxon>
        <taxon>Ruminiclostridium</taxon>
    </lineage>
</organism>
<dbReference type="GO" id="GO:0006508">
    <property type="term" value="P:proteolysis"/>
    <property type="evidence" value="ECO:0007669"/>
    <property type="project" value="UniProtKB-KW"/>
</dbReference>
<gene>
    <name evidence="3" type="ORF">CTER_4445</name>
</gene>
<dbReference type="InterPro" id="IPR008757">
    <property type="entry name" value="Peptidase_M6-like_domain"/>
</dbReference>
<dbReference type="Proteomes" id="UP000014155">
    <property type="component" value="Unassembled WGS sequence"/>
</dbReference>